<dbReference type="InterPro" id="IPR018902">
    <property type="entry name" value="CMI2A-C-like_dom"/>
</dbReference>
<evidence type="ECO:0000256" key="3">
    <source>
        <dbReference type="ARBA" id="ARBA00023212"/>
    </source>
</evidence>
<dbReference type="AlphaFoldDB" id="A0A8T0DJY4"/>
<reference evidence="8 9" key="1">
    <citation type="submission" date="2019-07" db="EMBL/GenBank/DDBJ databases">
        <title>Annotation for the trematode Paragonimus westermani.</title>
        <authorList>
            <person name="Choi Y.-J."/>
        </authorList>
    </citation>
    <scope>NUCLEOTIDE SEQUENCE [LARGE SCALE GENOMIC DNA]</scope>
    <source>
        <strain evidence="8">180907_Pwestermani</strain>
    </source>
</reference>
<keyword evidence="2" id="KW-0963">Cytoplasm</keyword>
<keyword evidence="4" id="KW-0966">Cell projection</keyword>
<evidence type="ECO:0000256" key="1">
    <source>
        <dbReference type="ARBA" id="ARBA00004430"/>
    </source>
</evidence>
<evidence type="ECO:0000256" key="4">
    <source>
        <dbReference type="ARBA" id="ARBA00023273"/>
    </source>
</evidence>
<evidence type="ECO:0000256" key="2">
    <source>
        <dbReference type="ARBA" id="ARBA00022490"/>
    </source>
</evidence>
<dbReference type="PANTHER" id="PTHR34924">
    <property type="entry name" value="UPF0573 PROTEIN C2ORF70"/>
    <property type="match status" value="1"/>
</dbReference>
<sequence>MCRALQNYSRKTRELTFEANVMQHPSSDRLITTHNATYIEPRFMPGYRGHCPLEKFDYGQTYGNFTAKQFQDYRSAALNSSMTPYRNGGIFPTYYSHTPDIVINNQKANRERYADRFDVSLYNRDHARGKEIQNFDLLAQQHREYYKDKTGTLYPLPIFQLPKANLQRIKERYLI</sequence>
<evidence type="ECO:0000256" key="6">
    <source>
        <dbReference type="ARBA" id="ARBA00041160"/>
    </source>
</evidence>
<dbReference type="PANTHER" id="PTHR34924:SF1">
    <property type="entry name" value="PROTEIN FAM166C"/>
    <property type="match status" value="1"/>
</dbReference>
<comment type="subcellular location">
    <subcellularLocation>
        <location evidence="1">Cytoplasm</location>
        <location evidence="1">Cytoskeleton</location>
        <location evidence="1">Cilium axoneme</location>
    </subcellularLocation>
</comment>
<name>A0A8T0DJY4_9TREM</name>
<dbReference type="GO" id="GO:0005930">
    <property type="term" value="C:axoneme"/>
    <property type="evidence" value="ECO:0007669"/>
    <property type="project" value="UniProtKB-SubCell"/>
</dbReference>
<evidence type="ECO:0000259" key="7">
    <source>
        <dbReference type="Pfam" id="PF10629"/>
    </source>
</evidence>
<organism evidence="8 9">
    <name type="scientific">Paragonimus westermani</name>
    <dbReference type="NCBI Taxonomy" id="34504"/>
    <lineage>
        <taxon>Eukaryota</taxon>
        <taxon>Metazoa</taxon>
        <taxon>Spiralia</taxon>
        <taxon>Lophotrochozoa</taxon>
        <taxon>Platyhelminthes</taxon>
        <taxon>Trematoda</taxon>
        <taxon>Digenea</taxon>
        <taxon>Plagiorchiida</taxon>
        <taxon>Troglotremata</taxon>
        <taxon>Troglotrematidae</taxon>
        <taxon>Paragonimus</taxon>
    </lineage>
</organism>
<dbReference type="Proteomes" id="UP000699462">
    <property type="component" value="Unassembled WGS sequence"/>
</dbReference>
<comment type="caution">
    <text evidence="8">The sequence shown here is derived from an EMBL/GenBank/DDBJ whole genome shotgun (WGS) entry which is preliminary data.</text>
</comment>
<dbReference type="Pfam" id="PF10629">
    <property type="entry name" value="CMI2B-like"/>
    <property type="match status" value="1"/>
</dbReference>
<dbReference type="InterPro" id="IPR052329">
    <property type="entry name" value="CIMIP2C"/>
</dbReference>
<evidence type="ECO:0000313" key="9">
    <source>
        <dbReference type="Proteomes" id="UP000699462"/>
    </source>
</evidence>
<keyword evidence="9" id="KW-1185">Reference proteome</keyword>
<protein>
    <recommendedName>
        <fullName evidence="6">Ciliary microtubule inner protein 2C</fullName>
    </recommendedName>
</protein>
<dbReference type="GO" id="GO:0015630">
    <property type="term" value="C:microtubule cytoskeleton"/>
    <property type="evidence" value="ECO:0007669"/>
    <property type="project" value="UniProtKB-ARBA"/>
</dbReference>
<accession>A0A8T0DJY4</accession>
<feature type="domain" description="Ciliary microtubule inner protein 2A-C-like" evidence="7">
    <location>
        <begin position="40"/>
        <end position="105"/>
    </location>
</feature>
<gene>
    <name evidence="8" type="ORF">P879_05199</name>
</gene>
<keyword evidence="3" id="KW-0206">Cytoskeleton</keyword>
<dbReference type="OrthoDB" id="8181742at2759"/>
<evidence type="ECO:0000313" key="8">
    <source>
        <dbReference type="EMBL" id="KAF8567061.1"/>
    </source>
</evidence>
<proteinExistence type="inferred from homology"/>
<dbReference type="EMBL" id="JTDF01004253">
    <property type="protein sequence ID" value="KAF8567061.1"/>
    <property type="molecule type" value="Genomic_DNA"/>
</dbReference>
<comment type="similarity">
    <text evidence="5">Belongs to the CIMIP2 family.</text>
</comment>
<evidence type="ECO:0000256" key="5">
    <source>
        <dbReference type="ARBA" id="ARBA00035661"/>
    </source>
</evidence>